<gene>
    <name evidence="4" type="ORF">C451_01200</name>
</gene>
<dbReference type="InterPro" id="IPR029058">
    <property type="entry name" value="AB_hydrolase_fold"/>
</dbReference>
<dbReference type="GO" id="GO:0004252">
    <property type="term" value="F:serine-type endopeptidase activity"/>
    <property type="evidence" value="ECO:0007669"/>
    <property type="project" value="TreeGrafter"/>
</dbReference>
<dbReference type="PATRIC" id="fig|1227457.3.peg.214"/>
<evidence type="ECO:0000313" key="4">
    <source>
        <dbReference type="EMBL" id="EMA56671.1"/>
    </source>
</evidence>
<proteinExistence type="predicted"/>
<organism evidence="4 5">
    <name type="scientific">Halococcus thailandensis JCM 13552</name>
    <dbReference type="NCBI Taxonomy" id="1227457"/>
    <lineage>
        <taxon>Archaea</taxon>
        <taxon>Methanobacteriati</taxon>
        <taxon>Methanobacteriota</taxon>
        <taxon>Stenosarchaea group</taxon>
        <taxon>Halobacteria</taxon>
        <taxon>Halobacteriales</taxon>
        <taxon>Halococcaceae</taxon>
        <taxon>Halococcus</taxon>
    </lineage>
</organism>
<reference evidence="4 5" key="1">
    <citation type="journal article" date="2014" name="PLoS Genet.">
        <title>Phylogenetically driven sequencing of extremely halophilic archaea reveals strategies for static and dynamic osmo-response.</title>
        <authorList>
            <person name="Becker E.A."/>
            <person name="Seitzer P.M."/>
            <person name="Tritt A."/>
            <person name="Larsen D."/>
            <person name="Krusor M."/>
            <person name="Yao A.I."/>
            <person name="Wu D."/>
            <person name="Madern D."/>
            <person name="Eisen J.A."/>
            <person name="Darling A.E."/>
            <person name="Facciotti M.T."/>
        </authorList>
    </citation>
    <scope>NUCLEOTIDE SEQUENCE [LARGE SCALE GENOMIC DNA]</scope>
    <source>
        <strain evidence="4 5">JCM 13552</strain>
    </source>
</reference>
<name>M0NFP8_9EURY</name>
<dbReference type="PANTHER" id="PTHR42776:SF27">
    <property type="entry name" value="DIPEPTIDYL PEPTIDASE FAMILY MEMBER 6"/>
    <property type="match status" value="1"/>
</dbReference>
<dbReference type="Gene3D" id="3.40.50.1820">
    <property type="entry name" value="alpha/beta hydrolase"/>
    <property type="match status" value="1"/>
</dbReference>
<dbReference type="SUPFAM" id="SSF69304">
    <property type="entry name" value="Tricorn protease N-terminal domain"/>
    <property type="match status" value="1"/>
</dbReference>
<feature type="domain" description="Peptidase S9 prolyl oligopeptidase catalytic" evidence="3">
    <location>
        <begin position="486"/>
        <end position="689"/>
    </location>
</feature>
<dbReference type="GO" id="GO:0006508">
    <property type="term" value="P:proteolysis"/>
    <property type="evidence" value="ECO:0007669"/>
    <property type="project" value="InterPro"/>
</dbReference>
<evidence type="ECO:0000256" key="1">
    <source>
        <dbReference type="ARBA" id="ARBA00022801"/>
    </source>
</evidence>
<keyword evidence="4" id="KW-0645">Protease</keyword>
<dbReference type="InterPro" id="IPR001375">
    <property type="entry name" value="Peptidase_S9_cat"/>
</dbReference>
<dbReference type="Pfam" id="PF00326">
    <property type="entry name" value="Peptidase_S9"/>
    <property type="match status" value="1"/>
</dbReference>
<keyword evidence="4" id="KW-0031">Aminopeptidase</keyword>
<protein>
    <submittedName>
        <fullName evidence="4">Dipeptidyl aminopeptidase/acylaminoacyl peptidase</fullName>
    </submittedName>
</protein>
<evidence type="ECO:0000313" key="5">
    <source>
        <dbReference type="Proteomes" id="UP000011680"/>
    </source>
</evidence>
<dbReference type="STRING" id="1227457.C451_01200"/>
<evidence type="ECO:0000259" key="3">
    <source>
        <dbReference type="Pfam" id="PF00326"/>
    </source>
</evidence>
<sequence length="704" mass="78229">MTDSIPLDALYDVTRITEVALSPDGEHVAFVASEASRGEEERHPSLFVVPADGSRSPHRLTRASDAGAPKWSPDGSRLGFLASREQDVALTVNDSESGDDENTDTEASEGDSNDDEGAEDDEPRSQLWLFDLELGGDARQVTDRKEGVREFDWGPDGERVVVSARDPTDDEREYLDARREDDAPIETQRLQHKWDGHGWLDTVTTYLFVIDLDTREEHRLDDAYGSGAVEAATGLQPTWNPHGERIAFASNRTDRPDDSKVMDVYTIRPDGTGLNRLTDGDVQAMDLEWSPDGEQLAFAAMDPENWCIPAQVYLWDGDGYESLTGDLDRTLTWGPVRWLDDETLLANIADEADTRLVRVHTDETPTEYVFERLGADRTVQGFDLRNERVALVLTQPQHGIDIQTMCTDDLAADHDDTDPLTRVTAVNDDLLAQHSMPACERVSFESEGHELDGIAYLPPEFDQDDPEPHPLVVSIHGGPVSYDAPEFNFEYAVWASRGYLVFCPNYRGGSSYGREFAEELHGQWGTVEVTDIVAGIESLVDRGWVDSDRVFGRGVSYGGIAQGYLVTQTDVLTAAAPEHGIYDLRAEFGTSDSHIQQENEFGLPWENPDQFDASSAITDAGNIDTPLLVMAGGEDWRCPPTQSEQLYVSARKQGVEAKLIVYPTEHHNIGDPDRAVHRLEALTEWFEKHDPAVNDMNTDGTETE</sequence>
<evidence type="ECO:0000256" key="2">
    <source>
        <dbReference type="SAM" id="MobiDB-lite"/>
    </source>
</evidence>
<dbReference type="GO" id="GO:0004177">
    <property type="term" value="F:aminopeptidase activity"/>
    <property type="evidence" value="ECO:0007669"/>
    <property type="project" value="UniProtKB-KW"/>
</dbReference>
<accession>M0NFP8</accession>
<feature type="region of interest" description="Disordered" evidence="2">
    <location>
        <begin position="34"/>
        <end position="78"/>
    </location>
</feature>
<comment type="caution">
    <text evidence="4">The sequence shown here is derived from an EMBL/GenBank/DDBJ whole genome shotgun (WGS) entry which is preliminary data.</text>
</comment>
<dbReference type="eggNOG" id="arCOG03383">
    <property type="taxonomic scope" value="Archaea"/>
</dbReference>
<dbReference type="eggNOG" id="arCOG01646">
    <property type="taxonomic scope" value="Archaea"/>
</dbReference>
<feature type="region of interest" description="Disordered" evidence="2">
    <location>
        <begin position="91"/>
        <end position="123"/>
    </location>
</feature>
<dbReference type="InterPro" id="IPR011042">
    <property type="entry name" value="6-blade_b-propeller_TolB-like"/>
</dbReference>
<dbReference type="PANTHER" id="PTHR42776">
    <property type="entry name" value="SERINE PEPTIDASE S9 FAMILY MEMBER"/>
    <property type="match status" value="1"/>
</dbReference>
<dbReference type="OrthoDB" id="25019at2157"/>
<dbReference type="Gene3D" id="2.120.10.30">
    <property type="entry name" value="TolB, C-terminal domain"/>
    <property type="match status" value="2"/>
</dbReference>
<dbReference type="AlphaFoldDB" id="M0NFP8"/>
<dbReference type="EMBL" id="AOMF01000025">
    <property type="protein sequence ID" value="EMA56671.1"/>
    <property type="molecule type" value="Genomic_DNA"/>
</dbReference>
<dbReference type="SUPFAM" id="SSF53474">
    <property type="entry name" value="alpha/beta-Hydrolases"/>
    <property type="match status" value="1"/>
</dbReference>
<dbReference type="Proteomes" id="UP000011680">
    <property type="component" value="Unassembled WGS sequence"/>
</dbReference>
<keyword evidence="1" id="KW-0378">Hydrolase</keyword>
<feature type="compositionally biased region" description="Acidic residues" evidence="2">
    <location>
        <begin position="96"/>
        <end position="122"/>
    </location>
</feature>
<keyword evidence="5" id="KW-1185">Reference proteome</keyword>
<dbReference type="RefSeq" id="WP_007736741.1">
    <property type="nucleotide sequence ID" value="NZ_AOMF01000025.1"/>
</dbReference>